<keyword evidence="4" id="KW-1185">Reference proteome</keyword>
<evidence type="ECO:0000256" key="1">
    <source>
        <dbReference type="SAM" id="MobiDB-lite"/>
    </source>
</evidence>
<feature type="signal peptide" evidence="2">
    <location>
        <begin position="1"/>
        <end position="19"/>
    </location>
</feature>
<reference evidence="3 4" key="1">
    <citation type="submission" date="2020-08" db="EMBL/GenBank/DDBJ databases">
        <title>Genomic Encyclopedia of Type Strains, Phase IV (KMG-IV): sequencing the most valuable type-strain genomes for metagenomic binning, comparative biology and taxonomic classification.</title>
        <authorList>
            <person name="Goeker M."/>
        </authorList>
    </citation>
    <scope>NUCLEOTIDE SEQUENCE [LARGE SCALE GENOMIC DNA]</scope>
    <source>
        <strain evidence="3 4">DSM 26575</strain>
    </source>
</reference>
<feature type="compositionally biased region" description="Gly residues" evidence="1">
    <location>
        <begin position="132"/>
        <end position="176"/>
    </location>
</feature>
<dbReference type="AlphaFoldDB" id="A0A7W6CUV3"/>
<evidence type="ECO:0000256" key="2">
    <source>
        <dbReference type="SAM" id="SignalP"/>
    </source>
</evidence>
<evidence type="ECO:0000313" key="4">
    <source>
        <dbReference type="Proteomes" id="UP000582090"/>
    </source>
</evidence>
<sequence length="176" mass="17194">MRLYLITATAVLISGSAQAYQKCGGSPSVDISWETSVLSVNGTFYQMKSERLGKRSSRLVGHDMVFVRSKGSQVLIRNGGSTRYDCEKAEGELQAANIVPYRANTIVKSASPVEFPDDTGTSAQASSRDGSKGGGGGGKGGGGKGGGGGGKGGGGGGGGGGSGGGGGGGGGGGRNR</sequence>
<dbReference type="EMBL" id="JACIDW010000010">
    <property type="protein sequence ID" value="MBB3965568.1"/>
    <property type="molecule type" value="Genomic_DNA"/>
</dbReference>
<feature type="region of interest" description="Disordered" evidence="1">
    <location>
        <begin position="110"/>
        <end position="176"/>
    </location>
</feature>
<feature type="chain" id="PRO_5031371965" evidence="2">
    <location>
        <begin position="20"/>
        <end position="176"/>
    </location>
</feature>
<accession>A0A7W6CUV3</accession>
<dbReference type="Proteomes" id="UP000582090">
    <property type="component" value="Unassembled WGS sequence"/>
</dbReference>
<organism evidence="3 4">
    <name type="scientific">Rhizobium metallidurans</name>
    <dbReference type="NCBI Taxonomy" id="1265931"/>
    <lineage>
        <taxon>Bacteria</taxon>
        <taxon>Pseudomonadati</taxon>
        <taxon>Pseudomonadota</taxon>
        <taxon>Alphaproteobacteria</taxon>
        <taxon>Hyphomicrobiales</taxon>
        <taxon>Rhizobiaceae</taxon>
        <taxon>Rhizobium/Agrobacterium group</taxon>
        <taxon>Rhizobium</taxon>
    </lineage>
</organism>
<keyword evidence="2" id="KW-0732">Signal</keyword>
<evidence type="ECO:0000313" key="3">
    <source>
        <dbReference type="EMBL" id="MBB3965568.1"/>
    </source>
</evidence>
<name>A0A7W6CUV3_9HYPH</name>
<feature type="compositionally biased region" description="Polar residues" evidence="1">
    <location>
        <begin position="119"/>
        <end position="128"/>
    </location>
</feature>
<dbReference type="RefSeq" id="WP_183901113.1">
    <property type="nucleotide sequence ID" value="NZ_JACIDW010000010.1"/>
</dbReference>
<comment type="caution">
    <text evidence="3">The sequence shown here is derived from an EMBL/GenBank/DDBJ whole genome shotgun (WGS) entry which is preliminary data.</text>
</comment>
<protein>
    <submittedName>
        <fullName evidence="3">Uncharacterized protein</fullName>
    </submittedName>
</protein>
<gene>
    <name evidence="3" type="ORF">GGQ67_003241</name>
</gene>
<proteinExistence type="predicted"/>